<proteinExistence type="predicted"/>
<organism evidence="2 3">
    <name type="scientific">Lacticaseibacillus paracasei</name>
    <name type="common">Lactobacillus paracasei</name>
    <dbReference type="NCBI Taxonomy" id="1597"/>
    <lineage>
        <taxon>Bacteria</taxon>
        <taxon>Bacillati</taxon>
        <taxon>Bacillota</taxon>
        <taxon>Bacilli</taxon>
        <taxon>Lactobacillales</taxon>
        <taxon>Lactobacillaceae</taxon>
        <taxon>Lacticaseibacillus</taxon>
    </lineage>
</organism>
<dbReference type="InterPro" id="IPR021361">
    <property type="entry name" value="Tad2-like_dom"/>
</dbReference>
<sequence length="89" mass="10031">MNFGTAIEQLKRGSSVARKGWNGKGIFIKLKKGNSLNTPNNRSDEVMTHDFIYIDTTGLQTSNLEAPKDRVPWLASQTDMLANDWYVVE</sequence>
<accession>A0AAP4JL36</accession>
<dbReference type="Pfam" id="PF11195">
    <property type="entry name" value="Tad2-like"/>
    <property type="match status" value="1"/>
</dbReference>
<dbReference type="RefSeq" id="WP_289420959.1">
    <property type="nucleotide sequence ID" value="NZ_JAUCBE010000026.1"/>
</dbReference>
<evidence type="ECO:0000259" key="1">
    <source>
        <dbReference type="Pfam" id="PF11195"/>
    </source>
</evidence>
<gene>
    <name evidence="2" type="ORF">QUF16_14095</name>
</gene>
<dbReference type="Proteomes" id="UP001231451">
    <property type="component" value="Unassembled WGS sequence"/>
</dbReference>
<reference evidence="2" key="1">
    <citation type="submission" date="2023-06" db="EMBL/GenBank/DDBJ databases">
        <title>Draft Genome Sequences of lactic acid bacteria strains isolated from fermented milk products.</title>
        <authorList>
            <person name="Elcheninov A.G."/>
            <person name="Klyukina A."/>
            <person name="Zayulina K.S."/>
            <person name="Gavirova L.A."/>
            <person name="Shcherbakova P.A."/>
            <person name="Shestakov A.I."/>
            <person name="Kublanov I.V."/>
            <person name="Kochetkova T.V."/>
        </authorList>
    </citation>
    <scope>NUCLEOTIDE SEQUENCE</scope>
    <source>
        <strain evidence="2">TOM.1374</strain>
    </source>
</reference>
<comment type="caution">
    <text evidence="2">The sequence shown here is derived from an EMBL/GenBank/DDBJ whole genome shotgun (WGS) entry which is preliminary data.</text>
</comment>
<dbReference type="AlphaFoldDB" id="A0AAP4JL36"/>
<feature type="domain" description="Thoeris anti-defense 2-like" evidence="1">
    <location>
        <begin position="1"/>
        <end position="88"/>
    </location>
</feature>
<dbReference type="EMBL" id="JAUCBG010000033">
    <property type="protein sequence ID" value="MDM7455475.1"/>
    <property type="molecule type" value="Genomic_DNA"/>
</dbReference>
<evidence type="ECO:0000313" key="3">
    <source>
        <dbReference type="Proteomes" id="UP001231451"/>
    </source>
</evidence>
<evidence type="ECO:0000313" key="2">
    <source>
        <dbReference type="EMBL" id="MDM7455475.1"/>
    </source>
</evidence>
<protein>
    <submittedName>
        <fullName evidence="2">DUF2829 domain-containing protein</fullName>
    </submittedName>
</protein>
<name>A0AAP4JL36_LACPA</name>